<keyword evidence="1" id="KW-0472">Membrane</keyword>
<protein>
    <submittedName>
        <fullName evidence="3">Tripartite tricarboxylate transporter TctB family</fullName>
    </submittedName>
</protein>
<dbReference type="Pfam" id="PF07331">
    <property type="entry name" value="TctB"/>
    <property type="match status" value="1"/>
</dbReference>
<evidence type="ECO:0000313" key="3">
    <source>
        <dbReference type="EMBL" id="CUA89246.1"/>
    </source>
</evidence>
<proteinExistence type="predicted"/>
<accession>A0ABP2AAZ1</accession>
<organism evidence="3 4">
    <name type="scientific">Chelatococcus sambhunathii</name>
    <dbReference type="NCBI Taxonomy" id="363953"/>
    <lineage>
        <taxon>Bacteria</taxon>
        <taxon>Pseudomonadati</taxon>
        <taxon>Pseudomonadota</taxon>
        <taxon>Alphaproteobacteria</taxon>
        <taxon>Hyphomicrobiales</taxon>
        <taxon>Chelatococcaceae</taxon>
        <taxon>Chelatococcus</taxon>
    </lineage>
</organism>
<dbReference type="Proteomes" id="UP000182178">
    <property type="component" value="Unassembled WGS sequence"/>
</dbReference>
<feature type="transmembrane region" description="Helical" evidence="1">
    <location>
        <begin position="89"/>
        <end position="112"/>
    </location>
</feature>
<evidence type="ECO:0000256" key="1">
    <source>
        <dbReference type="SAM" id="Phobius"/>
    </source>
</evidence>
<feature type="domain" description="DUF1468" evidence="2">
    <location>
        <begin position="11"/>
        <end position="117"/>
    </location>
</feature>
<comment type="caution">
    <text evidence="3">The sequence shown here is derived from an EMBL/GenBank/DDBJ whole genome shotgun (WGS) entry which is preliminary data.</text>
</comment>
<reference evidence="3 4" key="1">
    <citation type="submission" date="2015-08" db="EMBL/GenBank/DDBJ databases">
        <authorList>
            <person name="Varghese N."/>
        </authorList>
    </citation>
    <scope>NUCLEOTIDE SEQUENCE [LARGE SCALE GENOMIC DNA]</scope>
    <source>
        <strain evidence="3 4">DSM 18167</strain>
    </source>
</reference>
<dbReference type="EMBL" id="CYHC01000007">
    <property type="protein sequence ID" value="CUA89246.1"/>
    <property type="molecule type" value="Genomic_DNA"/>
</dbReference>
<feature type="transmembrane region" description="Helical" evidence="1">
    <location>
        <begin position="58"/>
        <end position="82"/>
    </location>
</feature>
<keyword evidence="1" id="KW-0812">Transmembrane</keyword>
<keyword evidence="4" id="KW-1185">Reference proteome</keyword>
<sequence length="122" mass="12569">MAVDYGLWRHGGPSAGLFPFAAAVLLLGAGVGSMIAAPDDAGGEPIAAGRFLRYGTVIALYPLLIAILGTLAATTLVFLVILRAIERQSWASAVTCSLLAAAGSWALFGYLLDVPLPRGLLD</sequence>
<feature type="transmembrane region" description="Helical" evidence="1">
    <location>
        <begin position="17"/>
        <end position="38"/>
    </location>
</feature>
<gene>
    <name evidence="3" type="ORF">Ga0061061_10755</name>
</gene>
<name>A0ABP2AAZ1_9HYPH</name>
<dbReference type="InterPro" id="IPR009936">
    <property type="entry name" value="DUF1468"/>
</dbReference>
<evidence type="ECO:0000313" key="4">
    <source>
        <dbReference type="Proteomes" id="UP000182178"/>
    </source>
</evidence>
<evidence type="ECO:0000259" key="2">
    <source>
        <dbReference type="Pfam" id="PF07331"/>
    </source>
</evidence>
<keyword evidence="1" id="KW-1133">Transmembrane helix</keyword>